<feature type="transmembrane region" description="Helical" evidence="6">
    <location>
        <begin position="216"/>
        <end position="236"/>
    </location>
</feature>
<dbReference type="CTD" id="412"/>
<dbReference type="GeneID" id="100495327"/>
<dbReference type="Pfam" id="PF00884">
    <property type="entry name" value="Sulfatase"/>
    <property type="match status" value="1"/>
</dbReference>
<dbReference type="OrthoDB" id="103349at2759"/>
<name>A0A6I8RIF4_XENTR</name>
<evidence type="ECO:0000256" key="4">
    <source>
        <dbReference type="ARBA" id="ARBA00022801"/>
    </source>
</evidence>
<dbReference type="Pfam" id="PF14707">
    <property type="entry name" value="Sulfatase_C"/>
    <property type="match status" value="1"/>
</dbReference>
<keyword evidence="5" id="KW-0106">Calcium</keyword>
<dbReference type="RefSeq" id="XP_017946923.2">
    <property type="nucleotide sequence ID" value="XM_018091434.2"/>
</dbReference>
<evidence type="ECO:0000313" key="11">
    <source>
        <dbReference type="RefSeq" id="XP_002939014.2"/>
    </source>
</evidence>
<dbReference type="GO" id="GO:0005783">
    <property type="term" value="C:endoplasmic reticulum"/>
    <property type="evidence" value="ECO:0007669"/>
    <property type="project" value="UniProtKB-ARBA"/>
</dbReference>
<feature type="chain" id="PRO_5044634123" evidence="7">
    <location>
        <begin position="24"/>
        <end position="580"/>
    </location>
</feature>
<evidence type="ECO:0000313" key="12">
    <source>
        <dbReference type="RefSeq" id="XP_017946923.2"/>
    </source>
</evidence>
<proteinExistence type="inferred from homology"/>
<dbReference type="Proteomes" id="UP000008143">
    <property type="component" value="Chromosome 2"/>
</dbReference>
<keyword evidence="6" id="KW-1133">Transmembrane helix</keyword>
<dbReference type="Reactome" id="R-XTR-9840310">
    <property type="pathway name" value="Glycosphingolipid catabolism"/>
</dbReference>
<protein>
    <submittedName>
        <fullName evidence="9">Steroid sulfatase</fullName>
    </submittedName>
    <submittedName>
        <fullName evidence="11 12">Steryl-sulfatase isoform X1</fullName>
    </submittedName>
</protein>
<dbReference type="Reactome" id="R-XTR-196071">
    <property type="pathway name" value="Metabolism of steroid hormones"/>
</dbReference>
<evidence type="ECO:0000256" key="7">
    <source>
        <dbReference type="SAM" id="SignalP"/>
    </source>
</evidence>
<dbReference type="CDD" id="cd16159">
    <property type="entry name" value="ES"/>
    <property type="match status" value="1"/>
</dbReference>
<comment type="similarity">
    <text evidence="2">Belongs to the sulfatase family.</text>
</comment>
<dbReference type="InterPro" id="IPR050738">
    <property type="entry name" value="Sulfatase"/>
</dbReference>
<dbReference type="OMA" id="KLFNLRM"/>
<dbReference type="PROSITE" id="PS00149">
    <property type="entry name" value="SULFATASE_2"/>
    <property type="match status" value="1"/>
</dbReference>
<gene>
    <name evidence="9 11 12 13" type="primary">sts</name>
</gene>
<keyword evidence="10" id="KW-1185">Reference proteome</keyword>
<dbReference type="SUPFAM" id="SSF53649">
    <property type="entry name" value="Alkaline phosphatase-like"/>
    <property type="match status" value="1"/>
</dbReference>
<reference evidence="9" key="2">
    <citation type="submission" date="2020-05" db="UniProtKB">
        <authorList>
            <consortium name="Ensembl"/>
        </authorList>
    </citation>
    <scope>IDENTIFICATION</scope>
</reference>
<dbReference type="RefSeq" id="XP_002939014.2">
    <property type="nucleotide sequence ID" value="XM_002938968.5"/>
</dbReference>
<dbReference type="Gene3D" id="3.40.720.10">
    <property type="entry name" value="Alkaline Phosphatase, subunit A"/>
    <property type="match status" value="1"/>
</dbReference>
<keyword evidence="7" id="KW-0732">Signal</keyword>
<feature type="transmembrane region" description="Helical" evidence="6">
    <location>
        <begin position="191"/>
        <end position="210"/>
    </location>
</feature>
<evidence type="ECO:0000313" key="10">
    <source>
        <dbReference type="Proteomes" id="UP000008143"/>
    </source>
</evidence>
<evidence type="ECO:0000313" key="9">
    <source>
        <dbReference type="Ensembl" id="ENSXETP00000084680"/>
    </source>
</evidence>
<dbReference type="AlphaFoldDB" id="A0A6I8RIF4"/>
<dbReference type="InterPro" id="IPR017850">
    <property type="entry name" value="Alkaline_phosphatase_core_sf"/>
</dbReference>
<reference evidence="11 12" key="3">
    <citation type="submission" date="2025-04" db="UniProtKB">
        <authorList>
            <consortium name="RefSeq"/>
        </authorList>
    </citation>
    <scope>IDENTIFICATION</scope>
    <source>
        <strain evidence="11 12">Nigerian</strain>
        <tissue evidence="11 12">Liver and blood</tissue>
    </source>
</reference>
<dbReference type="Gene3D" id="3.30.1120.10">
    <property type="match status" value="1"/>
</dbReference>
<evidence type="ECO:0000256" key="6">
    <source>
        <dbReference type="SAM" id="Phobius"/>
    </source>
</evidence>
<dbReference type="InterPro" id="IPR000917">
    <property type="entry name" value="Sulfatase_N"/>
</dbReference>
<accession>A0A6I8RIF4</accession>
<dbReference type="AGR" id="Xenbase:XB-GENE-1013410"/>
<feature type="signal peptide" evidence="7">
    <location>
        <begin position="1"/>
        <end position="23"/>
    </location>
</feature>
<keyword evidence="6" id="KW-0472">Membrane</keyword>
<reference evidence="9" key="1">
    <citation type="journal article" date="2010" name="Science">
        <title>The genome of the Western clawed frog Xenopus tropicalis.</title>
        <authorList>
            <person name="Hellsten U."/>
            <person name="Harland R.M."/>
            <person name="Gilchrist M.J."/>
            <person name="Hendrix D."/>
            <person name="Jurka J."/>
            <person name="Kapitonov V."/>
            <person name="Ovcharenko I."/>
            <person name="Putnam N.H."/>
            <person name="Shu S."/>
            <person name="Taher L."/>
            <person name="Blitz I.L."/>
            <person name="Blumberg B."/>
            <person name="Dichmann D.S."/>
            <person name="Dubchak I."/>
            <person name="Amaya E."/>
            <person name="Detter J.C."/>
            <person name="Fletcher R."/>
            <person name="Gerhard D.S."/>
            <person name="Goodstein D."/>
            <person name="Graves T."/>
            <person name="Grigoriev I.V."/>
            <person name="Grimwood J."/>
            <person name="Kawashima T."/>
            <person name="Lindquist E."/>
            <person name="Lucas S.M."/>
            <person name="Mead P.E."/>
            <person name="Mitros T."/>
            <person name="Ogino H."/>
            <person name="Ohta Y."/>
            <person name="Poliakov A.V."/>
            <person name="Pollet N."/>
            <person name="Robert J."/>
            <person name="Salamov A."/>
            <person name="Sater A.K."/>
            <person name="Schmutz J."/>
            <person name="Terry A."/>
            <person name="Vize P.D."/>
            <person name="Warren W.C."/>
            <person name="Wells D."/>
            <person name="Wills A."/>
            <person name="Wilson R.K."/>
            <person name="Zimmerman L.B."/>
            <person name="Zorn A.M."/>
            <person name="Grainger R."/>
            <person name="Grammer T."/>
            <person name="Khokha M.K."/>
            <person name="Richardson P.M."/>
            <person name="Rokhsar D.S."/>
        </authorList>
    </citation>
    <scope>NUCLEOTIDE SEQUENCE [LARGE SCALE GENOMIC DNA]</scope>
    <source>
        <strain evidence="9">Nigerian</strain>
    </source>
</reference>
<evidence type="ECO:0000256" key="3">
    <source>
        <dbReference type="ARBA" id="ARBA00022723"/>
    </source>
</evidence>
<dbReference type="GO" id="GO:0004065">
    <property type="term" value="F:arylsulfatase activity"/>
    <property type="evidence" value="ECO:0000318"/>
    <property type="project" value="GO_Central"/>
</dbReference>
<comment type="cofactor">
    <cofactor evidence="1">
        <name>Ca(2+)</name>
        <dbReference type="ChEBI" id="CHEBI:29108"/>
    </cofactor>
</comment>
<dbReference type="Bgee" id="ENSXETG00000008165">
    <property type="expression patterns" value="Expressed in liver and 10 other cell types or tissues"/>
</dbReference>
<dbReference type="GO" id="GO:0046872">
    <property type="term" value="F:metal ion binding"/>
    <property type="evidence" value="ECO:0007669"/>
    <property type="project" value="UniProtKB-KW"/>
</dbReference>
<keyword evidence="3" id="KW-0479">Metal-binding</keyword>
<evidence type="ECO:0000256" key="1">
    <source>
        <dbReference type="ARBA" id="ARBA00001913"/>
    </source>
</evidence>
<dbReference type="Reactome" id="R-XTR-1663150">
    <property type="pathway name" value="The activation of arylsulfatases"/>
</dbReference>
<dbReference type="PROSITE" id="PS00523">
    <property type="entry name" value="SULFATASE_1"/>
    <property type="match status" value="1"/>
</dbReference>
<sequence>MKPQPWIRTMFILHILRASCVYSSRPNFILIMVDDLGIGDVGCYGNKTIRTPNIDRLAKEGVMFTQHLAASPLCTPSRAAFMTGRYAIRSGMASESRMGVFIFSASSGGLSTDELTFATVLKKAGYSTAIIGKWHLGLNCEKNDDFCHHPLNHGFDYFYGITTTNLRDCIPGHGSVFVAGAAEYIRAMFQISSLALFTFVLISCTGLVAIPWKRIFYIASFTSVLLGAVILFFWNFHYLNCFLMRNYKIIQQPLVFDNFTQRITREALHFIKSNKDTPFLLFMSYVQVHTALYASQNFKGKSSHGIYGDAIEEVDWSVGELLNELDKSHLQNQTVVYFTSDNGAHLEEISSSGEVHGGCNGIYKGGKSTSWEGGIRVPGLFRWPGVLEAGTVINEPTSNMDIFPTVLKLAGSPVPQDRIIDGHDLMPLMQGESITSEQEFLFHYCNAYLNAVRWNQRNSSSVWKVFYFTPNFQPKDSNGCFASHVCFCFGSFVTVHDPPLLYDLSKDPEEKSPLTPQTEPDFLKILETIQQATENHKKTLQAVDNQLSWNNVIWKPWLQVCCSSWTDFCYCDLDKDLRIE</sequence>
<evidence type="ECO:0000313" key="13">
    <source>
        <dbReference type="Xenbase" id="XB-GENE-1013410"/>
    </source>
</evidence>
<dbReference type="PANTHER" id="PTHR42693">
    <property type="entry name" value="ARYLSULFATASE FAMILY MEMBER"/>
    <property type="match status" value="1"/>
</dbReference>
<organism evidence="9">
    <name type="scientific">Xenopus tropicalis</name>
    <name type="common">Western clawed frog</name>
    <name type="synonym">Silurana tropicalis</name>
    <dbReference type="NCBI Taxonomy" id="8364"/>
    <lineage>
        <taxon>Eukaryota</taxon>
        <taxon>Metazoa</taxon>
        <taxon>Chordata</taxon>
        <taxon>Craniata</taxon>
        <taxon>Vertebrata</taxon>
        <taxon>Euteleostomi</taxon>
        <taxon>Amphibia</taxon>
        <taxon>Batrachia</taxon>
        <taxon>Anura</taxon>
        <taxon>Pipoidea</taxon>
        <taxon>Pipidae</taxon>
        <taxon>Xenopodinae</taxon>
        <taxon>Xenopus</taxon>
        <taxon>Silurana</taxon>
    </lineage>
</organism>
<dbReference type="FunFam" id="3.30.1120.10:FF:000001">
    <property type="entry name" value="Arylsulfatase E"/>
    <property type="match status" value="1"/>
</dbReference>
<keyword evidence="4" id="KW-0378">Hydrolase</keyword>
<evidence type="ECO:0000259" key="8">
    <source>
        <dbReference type="Pfam" id="PF00884"/>
    </source>
</evidence>
<dbReference type="Ensembl" id="ENSXETT00000095643">
    <property type="protein sequence ID" value="ENSXETP00000084680"/>
    <property type="gene ID" value="ENSXETG00000008165"/>
</dbReference>
<keyword evidence="6" id="KW-0812">Transmembrane</keyword>
<dbReference type="GeneTree" id="ENSGT00940000161153"/>
<dbReference type="KEGG" id="xtr:100495327"/>
<dbReference type="Xenbase" id="XB-GENE-1013410">
    <property type="gene designation" value="sts"/>
</dbReference>
<feature type="domain" description="Sulfatase N-terminal" evidence="8">
    <location>
        <begin position="26"/>
        <end position="411"/>
    </location>
</feature>
<evidence type="ECO:0000256" key="5">
    <source>
        <dbReference type="ARBA" id="ARBA00022837"/>
    </source>
</evidence>
<dbReference type="PANTHER" id="PTHR42693:SF9">
    <property type="entry name" value="STERYL-SULFATASE"/>
    <property type="match status" value="1"/>
</dbReference>
<dbReference type="Gene3D" id="1.10.287.550">
    <property type="entry name" value="Helix hairpin bin"/>
    <property type="match status" value="1"/>
</dbReference>
<dbReference type="InterPro" id="IPR024607">
    <property type="entry name" value="Sulfatase_CS"/>
</dbReference>
<evidence type="ECO:0000256" key="2">
    <source>
        <dbReference type="ARBA" id="ARBA00008779"/>
    </source>
</evidence>